<feature type="region of interest" description="Disordered" evidence="1">
    <location>
        <begin position="1"/>
        <end position="31"/>
    </location>
</feature>
<sequence>MEDEEGEEDGRKKKMGEEVKSRERIKKGAGKKKPCFHLISTAAFSLVVFCLLRCCPYLTDLHSSLLLSPSQDDSYGWCAPPLLLGPPPSPSFIFSSSSSSLSLSPVPSLSRPP</sequence>
<protein>
    <submittedName>
        <fullName evidence="2">Uncharacterized protein</fullName>
    </submittedName>
</protein>
<dbReference type="Proteomes" id="UP001558613">
    <property type="component" value="Unassembled WGS sequence"/>
</dbReference>
<organism evidence="2 3">
    <name type="scientific">Cirrhinus molitorella</name>
    <name type="common">mud carp</name>
    <dbReference type="NCBI Taxonomy" id="172907"/>
    <lineage>
        <taxon>Eukaryota</taxon>
        <taxon>Metazoa</taxon>
        <taxon>Chordata</taxon>
        <taxon>Craniata</taxon>
        <taxon>Vertebrata</taxon>
        <taxon>Euteleostomi</taxon>
        <taxon>Actinopterygii</taxon>
        <taxon>Neopterygii</taxon>
        <taxon>Teleostei</taxon>
        <taxon>Ostariophysi</taxon>
        <taxon>Cypriniformes</taxon>
        <taxon>Cyprinidae</taxon>
        <taxon>Labeoninae</taxon>
        <taxon>Labeonini</taxon>
        <taxon>Cirrhinus</taxon>
    </lineage>
</organism>
<comment type="caution">
    <text evidence="2">The sequence shown here is derived from an EMBL/GenBank/DDBJ whole genome shotgun (WGS) entry which is preliminary data.</text>
</comment>
<gene>
    <name evidence="2" type="ORF">QQF64_000838</name>
</gene>
<reference evidence="2 3" key="1">
    <citation type="submission" date="2023-09" db="EMBL/GenBank/DDBJ databases">
        <authorList>
            <person name="Wang M."/>
        </authorList>
    </citation>
    <scope>NUCLEOTIDE SEQUENCE [LARGE SCALE GENOMIC DNA]</scope>
    <source>
        <strain evidence="2">GT-2023</strain>
        <tissue evidence="2">Liver</tissue>
    </source>
</reference>
<feature type="region of interest" description="Disordered" evidence="1">
    <location>
        <begin position="94"/>
        <end position="113"/>
    </location>
</feature>
<name>A0ABR3NYU3_9TELE</name>
<evidence type="ECO:0000256" key="1">
    <source>
        <dbReference type="SAM" id="MobiDB-lite"/>
    </source>
</evidence>
<keyword evidence="3" id="KW-1185">Reference proteome</keyword>
<feature type="compositionally biased region" description="Basic and acidic residues" evidence="1">
    <location>
        <begin position="9"/>
        <end position="22"/>
    </location>
</feature>
<evidence type="ECO:0000313" key="3">
    <source>
        <dbReference type="Proteomes" id="UP001558613"/>
    </source>
</evidence>
<accession>A0ABR3NYU3</accession>
<proteinExistence type="predicted"/>
<dbReference type="EMBL" id="JAYMGO010000001">
    <property type="protein sequence ID" value="KAL1282035.1"/>
    <property type="molecule type" value="Genomic_DNA"/>
</dbReference>
<evidence type="ECO:0000313" key="2">
    <source>
        <dbReference type="EMBL" id="KAL1282035.1"/>
    </source>
</evidence>